<comment type="cofactor">
    <cofactor evidence="2">
        <name>FAD</name>
        <dbReference type="ChEBI" id="CHEBI:57692"/>
    </cofactor>
</comment>
<proteinExistence type="inferred from homology"/>
<dbReference type="InterPro" id="IPR036188">
    <property type="entry name" value="FAD/NAD-bd_sf"/>
</dbReference>
<dbReference type="InterPro" id="IPR003953">
    <property type="entry name" value="FAD-dep_OxRdtase_2_FAD-bd"/>
</dbReference>
<comment type="catalytic activity">
    <reaction evidence="9">
        <text>dihydrourocanate + A = urocanate + AH2</text>
        <dbReference type="Rhea" id="RHEA:36059"/>
        <dbReference type="ChEBI" id="CHEBI:13193"/>
        <dbReference type="ChEBI" id="CHEBI:17499"/>
        <dbReference type="ChEBI" id="CHEBI:27247"/>
        <dbReference type="ChEBI" id="CHEBI:72991"/>
        <dbReference type="EC" id="1.3.99.33"/>
    </reaction>
</comment>
<evidence type="ECO:0000256" key="9">
    <source>
        <dbReference type="ARBA" id="ARBA00049922"/>
    </source>
</evidence>
<dbReference type="PRINTS" id="PR00411">
    <property type="entry name" value="PNDRDTASEI"/>
</dbReference>
<comment type="similarity">
    <text evidence="3">Belongs to the FAD-dependent oxidoreductase 2 family. FRD/SDH subfamily.</text>
</comment>
<dbReference type="Gene3D" id="3.50.50.60">
    <property type="entry name" value="FAD/NAD(P)-binding domain"/>
    <property type="match status" value="2"/>
</dbReference>
<dbReference type="EC" id="1.3.99.33" evidence="4"/>
<evidence type="ECO:0000313" key="13">
    <source>
        <dbReference type="Proteomes" id="UP001519271"/>
    </source>
</evidence>
<gene>
    <name evidence="12" type="ORF">J2Z34_000408</name>
</gene>
<keyword evidence="8 12" id="KW-0560">Oxidoreductase</keyword>
<evidence type="ECO:0000256" key="4">
    <source>
        <dbReference type="ARBA" id="ARBA00013137"/>
    </source>
</evidence>
<name>A0ABS4G057_9CLOT</name>
<dbReference type="PANTHER" id="PTHR43400:SF7">
    <property type="entry name" value="FAD-DEPENDENT OXIDOREDUCTASE 2 FAD BINDING DOMAIN-CONTAINING PROTEIN"/>
    <property type="match status" value="1"/>
</dbReference>
<dbReference type="Pfam" id="PF00890">
    <property type="entry name" value="FAD_binding_2"/>
    <property type="match status" value="2"/>
</dbReference>
<dbReference type="PANTHER" id="PTHR43400">
    <property type="entry name" value="FUMARATE REDUCTASE"/>
    <property type="match status" value="1"/>
</dbReference>
<dbReference type="RefSeq" id="WP_209458185.1">
    <property type="nucleotide sequence ID" value="NZ_JAGGKC010000002.1"/>
</dbReference>
<keyword evidence="10" id="KW-0732">Signal</keyword>
<feature type="chain" id="PRO_5045134517" description="Urocanate reductase" evidence="10">
    <location>
        <begin position="34"/>
        <end position="750"/>
    </location>
</feature>
<feature type="signal peptide" evidence="10">
    <location>
        <begin position="1"/>
        <end position="33"/>
    </location>
</feature>
<accession>A0ABS4G057</accession>
<dbReference type="InterPro" id="IPR007329">
    <property type="entry name" value="FMN-bd"/>
</dbReference>
<dbReference type="Pfam" id="PF04205">
    <property type="entry name" value="FMN_bind"/>
    <property type="match status" value="1"/>
</dbReference>
<dbReference type="Gene3D" id="3.90.700.10">
    <property type="entry name" value="Succinate dehydrogenase/fumarate reductase flavoprotein, catalytic domain"/>
    <property type="match status" value="1"/>
</dbReference>
<dbReference type="SMART" id="SM00900">
    <property type="entry name" value="FMN_bind"/>
    <property type="match status" value="1"/>
</dbReference>
<evidence type="ECO:0000313" key="12">
    <source>
        <dbReference type="EMBL" id="MBP1917937.1"/>
    </source>
</evidence>
<reference evidence="12 13" key="1">
    <citation type="submission" date="2021-03" db="EMBL/GenBank/DDBJ databases">
        <title>Genomic Encyclopedia of Type Strains, Phase IV (KMG-IV): sequencing the most valuable type-strain genomes for metagenomic binning, comparative biology and taxonomic classification.</title>
        <authorList>
            <person name="Goeker M."/>
        </authorList>
    </citation>
    <scope>NUCLEOTIDE SEQUENCE [LARGE SCALE GENOMIC DNA]</scope>
    <source>
        <strain evidence="12 13">DSM 6139</strain>
    </source>
</reference>
<evidence type="ECO:0000256" key="1">
    <source>
        <dbReference type="ARBA" id="ARBA00001917"/>
    </source>
</evidence>
<dbReference type="InterPro" id="IPR050315">
    <property type="entry name" value="FAD-oxidoreductase_2"/>
</dbReference>
<dbReference type="SUPFAM" id="SSF51905">
    <property type="entry name" value="FAD/NAD(P)-binding domain"/>
    <property type="match status" value="1"/>
</dbReference>
<evidence type="ECO:0000259" key="11">
    <source>
        <dbReference type="SMART" id="SM00900"/>
    </source>
</evidence>
<protein>
    <recommendedName>
        <fullName evidence="5">Urocanate reductase</fullName>
        <ecNumber evidence="4">1.3.99.33</ecNumber>
    </recommendedName>
</protein>
<dbReference type="Proteomes" id="UP001519271">
    <property type="component" value="Unassembled WGS sequence"/>
</dbReference>
<dbReference type="InterPro" id="IPR027477">
    <property type="entry name" value="Succ_DH/fumarate_Rdtase_cat_sf"/>
</dbReference>
<comment type="caution">
    <text evidence="12">The sequence shown here is derived from an EMBL/GenBank/DDBJ whole genome shotgun (WGS) entry which is preliminary data.</text>
</comment>
<dbReference type="SUPFAM" id="SSF56425">
    <property type="entry name" value="Succinate dehydrogenase/fumarate reductase flavoprotein, catalytic domain"/>
    <property type="match status" value="1"/>
</dbReference>
<evidence type="ECO:0000256" key="7">
    <source>
        <dbReference type="ARBA" id="ARBA00022827"/>
    </source>
</evidence>
<dbReference type="PROSITE" id="PS51257">
    <property type="entry name" value="PROKAR_LIPOPROTEIN"/>
    <property type="match status" value="1"/>
</dbReference>
<dbReference type="Gene3D" id="3.90.1010.20">
    <property type="match status" value="1"/>
</dbReference>
<evidence type="ECO:0000256" key="3">
    <source>
        <dbReference type="ARBA" id="ARBA00008040"/>
    </source>
</evidence>
<dbReference type="GO" id="GO:0016491">
    <property type="term" value="F:oxidoreductase activity"/>
    <property type="evidence" value="ECO:0007669"/>
    <property type="project" value="UniProtKB-KW"/>
</dbReference>
<feature type="domain" description="FMN-binding" evidence="11">
    <location>
        <begin position="56"/>
        <end position="130"/>
    </location>
</feature>
<evidence type="ECO:0000256" key="5">
    <source>
        <dbReference type="ARBA" id="ARBA00015872"/>
    </source>
</evidence>
<comment type="cofactor">
    <cofactor evidence="1">
        <name>FMN</name>
        <dbReference type="ChEBI" id="CHEBI:58210"/>
    </cofactor>
</comment>
<keyword evidence="7" id="KW-0274">FAD</keyword>
<dbReference type="EMBL" id="JAGGKC010000002">
    <property type="protein sequence ID" value="MBP1917937.1"/>
    <property type="molecule type" value="Genomic_DNA"/>
</dbReference>
<keyword evidence="13" id="KW-1185">Reference proteome</keyword>
<keyword evidence="6" id="KW-0285">Flavoprotein</keyword>
<sequence>MKAKRLIGFIATVCLLGTITACNKTPAAPTATAAPTAPSAPAISFKAGKYTGTAMGYNANVVLDVTFSDKAITDIAISSEAETAHVGKPAYDILFPWIKEYTSTGVDVVSGATFTSRAVLAAVEDAAKQAGCDAAALKKGTKAFELATGTKITGTYDVVVIGAGGAGMAAAAAAAQAGATVLVMEKEVEMGGNTLVAGGALQIVQPSLVWDPANPDATTGIYEPTGEKVEKIHSDTGRLSVLTMILNWNEKPFDGTVKDAAAIKDVDDYDLASRGVHAEYLPTLKALKAQIAKYKAYADAKMAKGATEKDLINFDSVEMHIFQTYYGGMRLNNAKTEWIYSKYELVKQMCEDASEIKPWYSEMGTIFNNTSLSTLIGCMWQRINGIVGGVVDGVEYKATGFGDNSGKWAGYFKAPESVVLKANSKNKIMTRTTATELVKDSSGRIVGVKGKMFDGTEVEVTATKGVVLATGGYGANIEMVLKTNEYWNADDLTKSILTTNRSLAQGEGIVMAQAVGAGVVGMGWTQLMPIGWANNGNLAGGNGEDVIFISPAGTENAGKRYVNESAERDVLAQGAFDFGGDKGLFIQVTNAKSMGSSGGKTVEGREYIVTLAEAAALLKIDESVLKQTITEYDAFLIGTSTTPSSPAKTAYRNLIGECEKDAAGKYKPETYKIGSLSVRYLAPSTHHTMGGLTVDTDRRVIDTAGKIIPGLYAAGEVTGGFFAGNRLGGNATTEILTAGRIAGNSAAAGK</sequence>
<evidence type="ECO:0000256" key="8">
    <source>
        <dbReference type="ARBA" id="ARBA00023002"/>
    </source>
</evidence>
<organism evidence="12 13">
    <name type="scientific">Youngiibacter multivorans</name>
    <dbReference type="NCBI Taxonomy" id="937251"/>
    <lineage>
        <taxon>Bacteria</taxon>
        <taxon>Bacillati</taxon>
        <taxon>Bacillota</taxon>
        <taxon>Clostridia</taxon>
        <taxon>Eubacteriales</taxon>
        <taxon>Clostridiaceae</taxon>
        <taxon>Youngiibacter</taxon>
    </lineage>
</organism>
<evidence type="ECO:0000256" key="10">
    <source>
        <dbReference type="SAM" id="SignalP"/>
    </source>
</evidence>
<evidence type="ECO:0000256" key="2">
    <source>
        <dbReference type="ARBA" id="ARBA00001974"/>
    </source>
</evidence>
<evidence type="ECO:0000256" key="6">
    <source>
        <dbReference type="ARBA" id="ARBA00022630"/>
    </source>
</evidence>